<gene>
    <name evidence="9" type="primary">coaD</name>
    <name evidence="12" type="ORF">SAMN05216259_11625</name>
</gene>
<evidence type="ECO:0000313" key="12">
    <source>
        <dbReference type="EMBL" id="SDP03889.1"/>
    </source>
</evidence>
<dbReference type="PANTHER" id="PTHR21342">
    <property type="entry name" value="PHOSPHOPANTETHEINE ADENYLYLTRANSFERASE"/>
    <property type="match status" value="1"/>
</dbReference>
<feature type="compositionally biased region" description="Basic and acidic residues" evidence="10">
    <location>
        <begin position="1"/>
        <end position="19"/>
    </location>
</feature>
<feature type="binding site" evidence="9">
    <location>
        <begin position="106"/>
        <end position="108"/>
    </location>
    <ligand>
        <name>ATP</name>
        <dbReference type="ChEBI" id="CHEBI:30616"/>
    </ligand>
</feature>
<dbReference type="PANTHER" id="PTHR21342:SF1">
    <property type="entry name" value="PHOSPHOPANTETHEINE ADENYLYLTRANSFERASE"/>
    <property type="match status" value="1"/>
</dbReference>
<sequence>MNRGTRPDPARPHREEPNLRRAVCPGSFDPVTNGHLDIIARASRLYDTVYVAVMVNKSKQGLFSIEERIDLIEQVTADLDNVQVESFHGLLVDFCKQREIPAIVKGLRAVSDFDYELQMAQMNIGLSGVETLFVPTNPAYSFLSSSLVKEVAQWGGDISHLVPPQVLDALNAKLRQQ</sequence>
<organism evidence="12 13">
    <name type="scientific">Actinacidiphila guanduensis</name>
    <dbReference type="NCBI Taxonomy" id="310781"/>
    <lineage>
        <taxon>Bacteria</taxon>
        <taxon>Bacillati</taxon>
        <taxon>Actinomycetota</taxon>
        <taxon>Actinomycetes</taxon>
        <taxon>Kitasatosporales</taxon>
        <taxon>Streptomycetaceae</taxon>
        <taxon>Actinacidiphila</taxon>
    </lineage>
</organism>
<evidence type="ECO:0000256" key="3">
    <source>
        <dbReference type="ARBA" id="ARBA00022695"/>
    </source>
</evidence>
<feature type="binding site" evidence="9">
    <location>
        <position position="91"/>
    </location>
    <ligand>
        <name>substrate</name>
    </ligand>
</feature>
<keyword evidence="7 9" id="KW-0173">Coenzyme A biosynthesis</keyword>
<reference evidence="12 13" key="1">
    <citation type="submission" date="2016-10" db="EMBL/GenBank/DDBJ databases">
        <authorList>
            <person name="de Groot N.N."/>
        </authorList>
    </citation>
    <scope>NUCLEOTIDE SEQUENCE [LARGE SCALE GENOMIC DNA]</scope>
    <source>
        <strain evidence="12 13">CGMCC 4.2022</strain>
    </source>
</reference>
<keyword evidence="1 9" id="KW-0963">Cytoplasm</keyword>
<feature type="binding site" evidence="9">
    <location>
        <begin position="140"/>
        <end position="146"/>
    </location>
    <ligand>
        <name>ATP</name>
        <dbReference type="ChEBI" id="CHEBI:30616"/>
    </ligand>
</feature>
<dbReference type="InterPro" id="IPR014729">
    <property type="entry name" value="Rossmann-like_a/b/a_fold"/>
</dbReference>
<feature type="binding site" evidence="9">
    <location>
        <position position="27"/>
    </location>
    <ligand>
        <name>substrate</name>
    </ligand>
</feature>
<feature type="binding site" evidence="9">
    <location>
        <position position="59"/>
    </location>
    <ligand>
        <name>substrate</name>
    </ligand>
</feature>
<dbReference type="STRING" id="310781.SAMN05216259_11625"/>
<feature type="binding site" evidence="9">
    <location>
        <position position="116"/>
    </location>
    <ligand>
        <name>ATP</name>
        <dbReference type="ChEBI" id="CHEBI:30616"/>
    </ligand>
</feature>
<dbReference type="GO" id="GO:0004595">
    <property type="term" value="F:pantetheine-phosphate adenylyltransferase activity"/>
    <property type="evidence" value="ECO:0007669"/>
    <property type="project" value="UniProtKB-UniRule"/>
</dbReference>
<keyword evidence="6 9" id="KW-0460">Magnesium</keyword>
<dbReference type="GO" id="GO:0005737">
    <property type="term" value="C:cytoplasm"/>
    <property type="evidence" value="ECO:0007669"/>
    <property type="project" value="UniProtKB-SubCell"/>
</dbReference>
<evidence type="ECO:0000256" key="10">
    <source>
        <dbReference type="SAM" id="MobiDB-lite"/>
    </source>
</evidence>
<dbReference type="SUPFAM" id="SSF52374">
    <property type="entry name" value="Nucleotidylyl transferase"/>
    <property type="match status" value="1"/>
</dbReference>
<dbReference type="NCBIfam" id="TIGR00125">
    <property type="entry name" value="cyt_tran_rel"/>
    <property type="match status" value="1"/>
</dbReference>
<protein>
    <recommendedName>
        <fullName evidence="9">Phosphopantetheine adenylyltransferase</fullName>
        <ecNumber evidence="9">2.7.7.3</ecNumber>
    </recommendedName>
    <alternativeName>
        <fullName evidence="9">Dephospho-CoA pyrophosphorylase</fullName>
    </alternativeName>
    <alternativeName>
        <fullName evidence="9">Pantetheine-phosphate adenylyltransferase</fullName>
        <shortName evidence="9">PPAT</shortName>
    </alternativeName>
</protein>
<dbReference type="CDD" id="cd02163">
    <property type="entry name" value="PPAT"/>
    <property type="match status" value="1"/>
</dbReference>
<comment type="cofactor">
    <cofactor evidence="9">
        <name>Mg(2+)</name>
        <dbReference type="ChEBI" id="CHEBI:18420"/>
    </cofactor>
</comment>
<name>A0A1H0PGT3_9ACTN</name>
<feature type="binding site" evidence="9">
    <location>
        <position position="105"/>
    </location>
    <ligand>
        <name>substrate</name>
    </ligand>
</feature>
<comment type="pathway">
    <text evidence="9">Cofactor biosynthesis; coenzyme A biosynthesis; CoA from (R)-pantothenate: step 4/5.</text>
</comment>
<evidence type="ECO:0000259" key="11">
    <source>
        <dbReference type="Pfam" id="PF01467"/>
    </source>
</evidence>
<feature type="region of interest" description="Disordered" evidence="10">
    <location>
        <begin position="1"/>
        <end position="20"/>
    </location>
</feature>
<accession>A0A1H0PGT3</accession>
<feature type="binding site" evidence="9">
    <location>
        <begin position="27"/>
        <end position="28"/>
    </location>
    <ligand>
        <name>ATP</name>
        <dbReference type="ChEBI" id="CHEBI:30616"/>
    </ligand>
</feature>
<dbReference type="AlphaFoldDB" id="A0A1H0PGT3"/>
<evidence type="ECO:0000256" key="7">
    <source>
        <dbReference type="ARBA" id="ARBA00022993"/>
    </source>
</evidence>
<dbReference type="UniPathway" id="UPA00241">
    <property type="reaction ID" value="UER00355"/>
</dbReference>
<evidence type="ECO:0000256" key="6">
    <source>
        <dbReference type="ARBA" id="ARBA00022842"/>
    </source>
</evidence>
<comment type="catalytic activity">
    <reaction evidence="8 9">
        <text>(R)-4'-phosphopantetheine + ATP + H(+) = 3'-dephospho-CoA + diphosphate</text>
        <dbReference type="Rhea" id="RHEA:19801"/>
        <dbReference type="ChEBI" id="CHEBI:15378"/>
        <dbReference type="ChEBI" id="CHEBI:30616"/>
        <dbReference type="ChEBI" id="CHEBI:33019"/>
        <dbReference type="ChEBI" id="CHEBI:57328"/>
        <dbReference type="ChEBI" id="CHEBI:61723"/>
        <dbReference type="EC" id="2.7.7.3"/>
    </reaction>
</comment>
<dbReference type="EMBL" id="FNIE01000016">
    <property type="protein sequence ID" value="SDP03889.1"/>
    <property type="molecule type" value="Genomic_DNA"/>
</dbReference>
<dbReference type="NCBIfam" id="TIGR01510">
    <property type="entry name" value="coaD_prev_kdtB"/>
    <property type="match status" value="1"/>
</dbReference>
<dbReference type="PRINTS" id="PR01020">
    <property type="entry name" value="LPSBIOSNTHSS"/>
</dbReference>
<dbReference type="Pfam" id="PF01467">
    <property type="entry name" value="CTP_transf_like"/>
    <property type="match status" value="1"/>
</dbReference>
<dbReference type="EC" id="2.7.7.3" evidence="9"/>
<evidence type="ECO:0000256" key="8">
    <source>
        <dbReference type="ARBA" id="ARBA00029346"/>
    </source>
</evidence>
<evidence type="ECO:0000256" key="1">
    <source>
        <dbReference type="ARBA" id="ARBA00022490"/>
    </source>
</evidence>
<dbReference type="Gene3D" id="3.40.50.620">
    <property type="entry name" value="HUPs"/>
    <property type="match status" value="1"/>
</dbReference>
<dbReference type="Proteomes" id="UP000199341">
    <property type="component" value="Unassembled WGS sequence"/>
</dbReference>
<dbReference type="GO" id="GO:0015937">
    <property type="term" value="P:coenzyme A biosynthetic process"/>
    <property type="evidence" value="ECO:0007669"/>
    <property type="project" value="UniProtKB-UniRule"/>
</dbReference>
<comment type="subcellular location">
    <subcellularLocation>
        <location evidence="9">Cytoplasm</location>
    </subcellularLocation>
</comment>
<feature type="site" description="Transition state stabilizer" evidence="9">
    <location>
        <position position="35"/>
    </location>
</feature>
<comment type="subunit">
    <text evidence="9">Homohexamer.</text>
</comment>
<proteinExistence type="inferred from homology"/>
<feature type="domain" description="Cytidyltransferase-like" evidence="11">
    <location>
        <begin position="23"/>
        <end position="150"/>
    </location>
</feature>
<keyword evidence="4 9" id="KW-0547">Nucleotide-binding</keyword>
<evidence type="ECO:0000256" key="2">
    <source>
        <dbReference type="ARBA" id="ARBA00022679"/>
    </source>
</evidence>
<comment type="similarity">
    <text evidence="9">Belongs to the bacterial CoaD family.</text>
</comment>
<feature type="binding site" evidence="9">
    <location>
        <position position="35"/>
    </location>
    <ligand>
        <name>ATP</name>
        <dbReference type="ChEBI" id="CHEBI:30616"/>
    </ligand>
</feature>
<evidence type="ECO:0000256" key="5">
    <source>
        <dbReference type="ARBA" id="ARBA00022840"/>
    </source>
</evidence>
<dbReference type="InterPro" id="IPR004821">
    <property type="entry name" value="Cyt_trans-like"/>
</dbReference>
<keyword evidence="13" id="KW-1185">Reference proteome</keyword>
<dbReference type="GO" id="GO:0005524">
    <property type="term" value="F:ATP binding"/>
    <property type="evidence" value="ECO:0007669"/>
    <property type="project" value="UniProtKB-KW"/>
</dbReference>
<dbReference type="HAMAP" id="MF_00151">
    <property type="entry name" value="PPAT_bact"/>
    <property type="match status" value="1"/>
</dbReference>
<dbReference type="OrthoDB" id="9806661at2"/>
<evidence type="ECO:0000313" key="13">
    <source>
        <dbReference type="Proteomes" id="UP000199341"/>
    </source>
</evidence>
<evidence type="ECO:0000256" key="4">
    <source>
        <dbReference type="ARBA" id="ARBA00022741"/>
    </source>
</evidence>
<evidence type="ECO:0000256" key="9">
    <source>
        <dbReference type="HAMAP-Rule" id="MF_00151"/>
    </source>
</evidence>
<dbReference type="InterPro" id="IPR001980">
    <property type="entry name" value="PPAT"/>
</dbReference>
<keyword evidence="2 9" id="KW-0808">Transferase</keyword>
<keyword evidence="5 9" id="KW-0067">ATP-binding</keyword>
<keyword evidence="3 9" id="KW-0548">Nucleotidyltransferase</keyword>
<comment type="function">
    <text evidence="9">Reversibly transfers an adenylyl group from ATP to 4'-phosphopantetheine, yielding dephospho-CoA (dPCoA) and pyrophosphate.</text>
</comment>